<protein>
    <recommendedName>
        <fullName evidence="3 12">Beta-glucosidase</fullName>
        <ecNumber evidence="3 12">3.2.1.21</ecNumber>
    </recommendedName>
</protein>
<comment type="catalytic activity">
    <reaction evidence="1 12">
        <text>Hydrolysis of terminal, non-reducing beta-D-glucosyl residues with release of beta-D-glucose.</text>
        <dbReference type="EC" id="3.2.1.21"/>
    </reaction>
</comment>
<dbReference type="GO" id="GO:0008422">
    <property type="term" value="F:beta-glucosidase activity"/>
    <property type="evidence" value="ECO:0007669"/>
    <property type="project" value="UniProtKB-EC"/>
</dbReference>
<dbReference type="InterPro" id="IPR001360">
    <property type="entry name" value="Glyco_hydro_1"/>
</dbReference>
<feature type="active site" description="Nucleophile" evidence="9 11">
    <location>
        <position position="351"/>
    </location>
</feature>
<keyword evidence="14" id="KW-1185">Reference proteome</keyword>
<keyword evidence="4 12" id="KW-0378">Hydrolase</keyword>
<feature type="binding site" evidence="10">
    <location>
        <position position="294"/>
    </location>
    <ligand>
        <name>substrate</name>
    </ligand>
</feature>
<keyword evidence="8" id="KW-0624">Polysaccharide degradation</keyword>
<dbReference type="PANTHER" id="PTHR10353:SF36">
    <property type="entry name" value="LP05116P"/>
    <property type="match status" value="1"/>
</dbReference>
<evidence type="ECO:0000256" key="2">
    <source>
        <dbReference type="ARBA" id="ARBA00010838"/>
    </source>
</evidence>
<comment type="similarity">
    <text evidence="2 12">Belongs to the glycosyl hydrolase 1 family.</text>
</comment>
<dbReference type="Proteomes" id="UP000516148">
    <property type="component" value="Chromosome"/>
</dbReference>
<feature type="binding site" evidence="10">
    <location>
        <position position="166"/>
    </location>
    <ligand>
        <name>substrate</name>
    </ligand>
</feature>
<dbReference type="FunFam" id="3.20.20.80:FF:000004">
    <property type="entry name" value="Beta-glucosidase 6-phospho-beta-glucosidase"/>
    <property type="match status" value="1"/>
</dbReference>
<evidence type="ECO:0000313" key="13">
    <source>
        <dbReference type="EMBL" id="QNQ09798.1"/>
    </source>
</evidence>
<dbReference type="InterPro" id="IPR017736">
    <property type="entry name" value="Glyco_hydro_1_beta-glucosidase"/>
</dbReference>
<dbReference type="KEGG" id="spap:H3Z74_00615"/>
<evidence type="ECO:0000256" key="11">
    <source>
        <dbReference type="PROSITE-ProRule" id="PRU10055"/>
    </source>
</evidence>
<dbReference type="InterPro" id="IPR017853">
    <property type="entry name" value="GH"/>
</dbReference>
<feature type="binding site" evidence="10">
    <location>
        <begin position="406"/>
        <end position="407"/>
    </location>
    <ligand>
        <name>substrate</name>
    </ligand>
</feature>
<dbReference type="InterPro" id="IPR033132">
    <property type="entry name" value="GH_1_N_CS"/>
</dbReference>
<evidence type="ECO:0000256" key="9">
    <source>
        <dbReference type="PIRSR" id="PIRSR617736-1"/>
    </source>
</evidence>
<dbReference type="PROSITE" id="PS00572">
    <property type="entry name" value="GLYCOSYL_HYDROL_F1_1"/>
    <property type="match status" value="1"/>
</dbReference>
<evidence type="ECO:0000256" key="3">
    <source>
        <dbReference type="ARBA" id="ARBA00012744"/>
    </source>
</evidence>
<dbReference type="SUPFAM" id="SSF51445">
    <property type="entry name" value="(Trans)glycosidases"/>
    <property type="match status" value="1"/>
</dbReference>
<evidence type="ECO:0000256" key="6">
    <source>
        <dbReference type="ARBA" id="ARBA00023277"/>
    </source>
</evidence>
<keyword evidence="6" id="KW-0119">Carbohydrate metabolism</keyword>
<dbReference type="GO" id="GO:0030245">
    <property type="term" value="P:cellulose catabolic process"/>
    <property type="evidence" value="ECO:0007669"/>
    <property type="project" value="UniProtKB-KW"/>
</dbReference>
<dbReference type="InterPro" id="IPR018120">
    <property type="entry name" value="Glyco_hydro_1_AS"/>
</dbReference>
<name>A0A7H0LJE5_9SPHN</name>
<evidence type="ECO:0000256" key="4">
    <source>
        <dbReference type="ARBA" id="ARBA00022801"/>
    </source>
</evidence>
<feature type="active site" description="Proton donor" evidence="9">
    <location>
        <position position="167"/>
    </location>
</feature>
<proteinExistence type="inferred from homology"/>
<keyword evidence="5" id="KW-0136">Cellulose degradation</keyword>
<dbReference type="Pfam" id="PF00232">
    <property type="entry name" value="Glyco_hydro_1"/>
    <property type="match status" value="1"/>
</dbReference>
<feature type="binding site" evidence="10">
    <location>
        <position position="122"/>
    </location>
    <ligand>
        <name>substrate</name>
    </ligand>
</feature>
<dbReference type="RefSeq" id="WP_187762107.1">
    <property type="nucleotide sequence ID" value="NZ_CP061038.1"/>
</dbReference>
<evidence type="ECO:0000256" key="12">
    <source>
        <dbReference type="RuleBase" id="RU361175"/>
    </source>
</evidence>
<dbReference type="GO" id="GO:0005829">
    <property type="term" value="C:cytosol"/>
    <property type="evidence" value="ECO:0007669"/>
    <property type="project" value="TreeGrafter"/>
</dbReference>
<dbReference type="EMBL" id="CP061038">
    <property type="protein sequence ID" value="QNQ09798.1"/>
    <property type="molecule type" value="Genomic_DNA"/>
</dbReference>
<gene>
    <name evidence="13" type="ORF">H3Z74_00615</name>
</gene>
<evidence type="ECO:0000313" key="14">
    <source>
        <dbReference type="Proteomes" id="UP000516148"/>
    </source>
</evidence>
<accession>A0A7H0LJE5</accession>
<dbReference type="PRINTS" id="PR00131">
    <property type="entry name" value="GLHYDRLASE1"/>
</dbReference>
<dbReference type="PROSITE" id="PS00653">
    <property type="entry name" value="GLYCOSYL_HYDROL_F1_2"/>
    <property type="match status" value="1"/>
</dbReference>
<keyword evidence="7 12" id="KW-0326">Glycosidase</keyword>
<reference evidence="13 14" key="1">
    <citation type="submission" date="2020-09" db="EMBL/GenBank/DDBJ databases">
        <title>Sphingomonas sp., a new species isolated from pork steak.</title>
        <authorList>
            <person name="Heidler von Heilborn D."/>
        </authorList>
    </citation>
    <scope>NUCLEOTIDE SEQUENCE [LARGE SCALE GENOMIC DNA]</scope>
    <source>
        <strain evidence="14">S8-3T</strain>
    </source>
</reference>
<sequence length="448" mass="50208">MTQTPFPDDFLWGCATAAYQIEGSPLADGAGASIWQRFSHDPRLMAAKGDTGDVACDHYNRMADDVALMKELGLQAYRFSVAWGRVLPEGTGRVNQAGLGFYERLVDTLLANDIEPLCTLYHWDMPVALDDRGGWLNRDSADWFADYGRVLFDRLDGRVKKWVTLNEPWVVTDGGYLHGALAPGHRNMFEAPIASHNLMRAHGAAVKAYRETGKHEIGLVVNLEPKYAASDSPEDQAAQRRAEAYMNRQYLEPAIHGRYPPELKEIFGEAWPDWPAEDFALIQQPIDFIGVNYYTRNVTRADDSWPLNAGPVPQTQATHTTTGWEVFPQGLTDVLLWVKENYGDLPLYITENGAAFYDPPNAEGGRVDDPLRVDYLRKHIAAIGSAIEQGADVRGYMLWSFLDNLEWSLGYSKRFGIVHVNFETQARTPKNSARLYSQVIATNAATLY</sequence>
<dbReference type="PANTHER" id="PTHR10353">
    <property type="entry name" value="GLYCOSYL HYDROLASE"/>
    <property type="match status" value="1"/>
</dbReference>
<evidence type="ECO:0000256" key="10">
    <source>
        <dbReference type="PIRSR" id="PIRSR617736-2"/>
    </source>
</evidence>
<dbReference type="Gene3D" id="3.20.20.80">
    <property type="entry name" value="Glycosidases"/>
    <property type="match status" value="1"/>
</dbReference>
<evidence type="ECO:0000256" key="7">
    <source>
        <dbReference type="ARBA" id="ARBA00023295"/>
    </source>
</evidence>
<evidence type="ECO:0000256" key="8">
    <source>
        <dbReference type="ARBA" id="ARBA00023326"/>
    </source>
</evidence>
<evidence type="ECO:0000256" key="5">
    <source>
        <dbReference type="ARBA" id="ARBA00023001"/>
    </source>
</evidence>
<dbReference type="EC" id="3.2.1.21" evidence="3 12"/>
<dbReference type="AlphaFoldDB" id="A0A7H0LJE5"/>
<feature type="binding site" evidence="10">
    <location>
        <position position="20"/>
    </location>
    <ligand>
        <name>substrate</name>
    </ligand>
</feature>
<dbReference type="NCBIfam" id="TIGR03356">
    <property type="entry name" value="BGL"/>
    <property type="match status" value="1"/>
</dbReference>
<feature type="binding site" evidence="10">
    <location>
        <position position="399"/>
    </location>
    <ligand>
        <name>substrate</name>
    </ligand>
</feature>
<organism evidence="13 14">
    <name type="scientific">Sphingomonas alpina</name>
    <dbReference type="NCBI Taxonomy" id="653931"/>
    <lineage>
        <taxon>Bacteria</taxon>
        <taxon>Pseudomonadati</taxon>
        <taxon>Pseudomonadota</taxon>
        <taxon>Alphaproteobacteria</taxon>
        <taxon>Sphingomonadales</taxon>
        <taxon>Sphingomonadaceae</taxon>
        <taxon>Sphingomonas</taxon>
    </lineage>
</organism>
<evidence type="ECO:0000256" key="1">
    <source>
        <dbReference type="ARBA" id="ARBA00000448"/>
    </source>
</evidence>